<evidence type="ECO:0000313" key="3">
    <source>
        <dbReference type="Proteomes" id="UP000059680"/>
    </source>
</evidence>
<sequence>RPLPSSPPPRTRGTPILSPFVRHGAAPVPASTERAYRSPVGLHLRLRGTPPRSTLSRAAPPLPARARPPPHRRRAQAVRRNARPSVVYCNTLAKALLASKGASPDTLDVLLYHRW</sequence>
<evidence type="ECO:0000313" key="2">
    <source>
        <dbReference type="EMBL" id="BAS71531.1"/>
    </source>
</evidence>
<reference evidence="3" key="1">
    <citation type="journal article" date="2005" name="Nature">
        <title>The map-based sequence of the rice genome.</title>
        <authorList>
            <consortium name="International rice genome sequencing project (IRGSP)"/>
            <person name="Matsumoto T."/>
            <person name="Wu J."/>
            <person name="Kanamori H."/>
            <person name="Katayose Y."/>
            <person name="Fujisawa M."/>
            <person name="Namiki N."/>
            <person name="Mizuno H."/>
            <person name="Yamamoto K."/>
            <person name="Antonio B.A."/>
            <person name="Baba T."/>
            <person name="Sakata K."/>
            <person name="Nagamura Y."/>
            <person name="Aoki H."/>
            <person name="Arikawa K."/>
            <person name="Arita K."/>
            <person name="Bito T."/>
            <person name="Chiden Y."/>
            <person name="Fujitsuka N."/>
            <person name="Fukunaka R."/>
            <person name="Hamada M."/>
            <person name="Harada C."/>
            <person name="Hayashi A."/>
            <person name="Hijishita S."/>
            <person name="Honda M."/>
            <person name="Hosokawa S."/>
            <person name="Ichikawa Y."/>
            <person name="Idonuma A."/>
            <person name="Iijima M."/>
            <person name="Ikeda M."/>
            <person name="Ikeno M."/>
            <person name="Ito K."/>
            <person name="Ito S."/>
            <person name="Ito T."/>
            <person name="Ito Y."/>
            <person name="Ito Y."/>
            <person name="Iwabuchi A."/>
            <person name="Kamiya K."/>
            <person name="Karasawa W."/>
            <person name="Kurita K."/>
            <person name="Katagiri S."/>
            <person name="Kikuta A."/>
            <person name="Kobayashi H."/>
            <person name="Kobayashi N."/>
            <person name="Machita K."/>
            <person name="Maehara T."/>
            <person name="Masukawa M."/>
            <person name="Mizubayashi T."/>
            <person name="Mukai Y."/>
            <person name="Nagasaki H."/>
            <person name="Nagata Y."/>
            <person name="Naito S."/>
            <person name="Nakashima M."/>
            <person name="Nakama Y."/>
            <person name="Nakamichi Y."/>
            <person name="Nakamura M."/>
            <person name="Meguro A."/>
            <person name="Negishi M."/>
            <person name="Ohta I."/>
            <person name="Ohta T."/>
            <person name="Okamoto M."/>
            <person name="Ono N."/>
            <person name="Saji S."/>
            <person name="Sakaguchi M."/>
            <person name="Sakai K."/>
            <person name="Shibata M."/>
            <person name="Shimokawa T."/>
            <person name="Song J."/>
            <person name="Takazaki Y."/>
            <person name="Terasawa K."/>
            <person name="Tsugane M."/>
            <person name="Tsuji K."/>
            <person name="Ueda S."/>
            <person name="Waki K."/>
            <person name="Yamagata H."/>
            <person name="Yamamoto M."/>
            <person name="Yamamoto S."/>
            <person name="Yamane H."/>
            <person name="Yoshiki S."/>
            <person name="Yoshihara R."/>
            <person name="Yukawa K."/>
            <person name="Zhong H."/>
            <person name="Yano M."/>
            <person name="Yuan Q."/>
            <person name="Ouyang S."/>
            <person name="Liu J."/>
            <person name="Jones K.M."/>
            <person name="Gansberger K."/>
            <person name="Moffat K."/>
            <person name="Hill J."/>
            <person name="Bera J."/>
            <person name="Fadrosh D."/>
            <person name="Jin S."/>
            <person name="Johri S."/>
            <person name="Kim M."/>
            <person name="Overton L."/>
            <person name="Reardon M."/>
            <person name="Tsitrin T."/>
            <person name="Vuong H."/>
            <person name="Weaver B."/>
            <person name="Ciecko A."/>
            <person name="Tallon L."/>
            <person name="Jackson J."/>
            <person name="Pai G."/>
            <person name="Aken S.V."/>
            <person name="Utterback T."/>
            <person name="Reidmuller S."/>
            <person name="Feldblyum T."/>
            <person name="Hsiao J."/>
            <person name="Zismann V."/>
            <person name="Iobst S."/>
            <person name="de Vazeille A.R."/>
            <person name="Buell C.R."/>
            <person name="Ying K."/>
            <person name="Li Y."/>
            <person name="Lu T."/>
            <person name="Huang Y."/>
            <person name="Zhao Q."/>
            <person name="Feng Q."/>
            <person name="Zhang L."/>
            <person name="Zhu J."/>
            <person name="Weng Q."/>
            <person name="Mu J."/>
            <person name="Lu Y."/>
            <person name="Fan D."/>
            <person name="Liu Y."/>
            <person name="Guan J."/>
            <person name="Zhang Y."/>
            <person name="Yu S."/>
            <person name="Liu X."/>
            <person name="Zhang Y."/>
            <person name="Hong G."/>
            <person name="Han B."/>
            <person name="Choisne N."/>
            <person name="Demange N."/>
            <person name="Orjeda G."/>
            <person name="Samain S."/>
            <person name="Cattolico L."/>
            <person name="Pelletier E."/>
            <person name="Couloux A."/>
            <person name="Segurens B."/>
            <person name="Wincker P."/>
            <person name="D'Hont A."/>
            <person name="Scarpelli C."/>
            <person name="Weissenbach J."/>
            <person name="Salanoubat M."/>
            <person name="Quetier F."/>
            <person name="Yu Y."/>
            <person name="Kim H.R."/>
            <person name="Rambo T."/>
            <person name="Currie J."/>
            <person name="Collura K."/>
            <person name="Luo M."/>
            <person name="Yang T."/>
            <person name="Ammiraju J.S.S."/>
            <person name="Engler F."/>
            <person name="Soderlund C."/>
            <person name="Wing R.A."/>
            <person name="Palmer L.E."/>
            <person name="de la Bastide M."/>
            <person name="Spiegel L."/>
            <person name="Nascimento L."/>
            <person name="Zutavern T."/>
            <person name="O'Shaughnessy A."/>
            <person name="Dike S."/>
            <person name="Dedhia N."/>
            <person name="Preston R."/>
            <person name="Balija V."/>
            <person name="McCombie W.R."/>
            <person name="Chow T."/>
            <person name="Chen H."/>
            <person name="Chung M."/>
            <person name="Chen C."/>
            <person name="Shaw J."/>
            <person name="Wu H."/>
            <person name="Hsiao K."/>
            <person name="Chao Y."/>
            <person name="Chu M."/>
            <person name="Cheng C."/>
            <person name="Hour A."/>
            <person name="Lee P."/>
            <person name="Lin S."/>
            <person name="Lin Y."/>
            <person name="Liou J."/>
            <person name="Liu S."/>
            <person name="Hsing Y."/>
            <person name="Raghuvanshi S."/>
            <person name="Mohanty A."/>
            <person name="Bharti A.K."/>
            <person name="Gaur A."/>
            <person name="Gupta V."/>
            <person name="Kumar D."/>
            <person name="Ravi V."/>
            <person name="Vij S."/>
            <person name="Kapur A."/>
            <person name="Khurana P."/>
            <person name="Khurana P."/>
            <person name="Khurana J.P."/>
            <person name="Tyagi A.K."/>
            <person name="Gaikwad K."/>
            <person name="Singh A."/>
            <person name="Dalal V."/>
            <person name="Srivastava S."/>
            <person name="Dixit A."/>
            <person name="Pal A.K."/>
            <person name="Ghazi I.A."/>
            <person name="Yadav M."/>
            <person name="Pandit A."/>
            <person name="Bhargava A."/>
            <person name="Sureshbabu K."/>
            <person name="Batra K."/>
            <person name="Sharma T.R."/>
            <person name="Mohapatra T."/>
            <person name="Singh N.K."/>
            <person name="Messing J."/>
            <person name="Nelson A.B."/>
            <person name="Fuks G."/>
            <person name="Kavchok S."/>
            <person name="Keizer G."/>
            <person name="Linton E."/>
            <person name="Llaca V."/>
            <person name="Song R."/>
            <person name="Tanyolac B."/>
            <person name="Young S."/>
            <person name="Ho-Il K."/>
            <person name="Hahn J.H."/>
            <person name="Sangsakoo G."/>
            <person name="Vanavichit A."/>
            <person name="de Mattos Luiz.A.T."/>
            <person name="Zimmer P.D."/>
            <person name="Malone G."/>
            <person name="Dellagostin O."/>
            <person name="de Oliveira A.C."/>
            <person name="Bevan M."/>
            <person name="Bancroft I."/>
            <person name="Minx P."/>
            <person name="Cordum H."/>
            <person name="Wilson R."/>
            <person name="Cheng Z."/>
            <person name="Jin W."/>
            <person name="Jiang J."/>
            <person name="Leong S.A."/>
            <person name="Iwama H."/>
            <person name="Gojobori T."/>
            <person name="Itoh T."/>
            <person name="Niimura Y."/>
            <person name="Fujii Y."/>
            <person name="Habara T."/>
            <person name="Sakai H."/>
            <person name="Sato Y."/>
            <person name="Wilson G."/>
            <person name="Kumar K."/>
            <person name="McCouch S."/>
            <person name="Juretic N."/>
            <person name="Hoen D."/>
            <person name="Wright S."/>
            <person name="Bruskiewich R."/>
            <person name="Bureau T."/>
            <person name="Miyao A."/>
            <person name="Hirochika H."/>
            <person name="Nishikawa T."/>
            <person name="Kadowaki K."/>
            <person name="Sugiura M."/>
            <person name="Burr B."/>
            <person name="Sasaki T."/>
        </authorList>
    </citation>
    <scope>NUCLEOTIDE SEQUENCE [LARGE SCALE GENOMIC DNA]</scope>
    <source>
        <strain evidence="3">cv. Nipponbare</strain>
    </source>
</reference>
<keyword evidence="3" id="KW-1185">Reference proteome</keyword>
<dbReference type="Gramene" id="Os01t0274300-01">
    <property type="protein sequence ID" value="Os01t0274300-01"/>
    <property type="gene ID" value="Os01g0274300"/>
</dbReference>
<organism evidence="2 3">
    <name type="scientific">Oryza sativa subsp. japonica</name>
    <name type="common">Rice</name>
    <dbReference type="NCBI Taxonomy" id="39947"/>
    <lineage>
        <taxon>Eukaryota</taxon>
        <taxon>Viridiplantae</taxon>
        <taxon>Streptophyta</taxon>
        <taxon>Embryophyta</taxon>
        <taxon>Tracheophyta</taxon>
        <taxon>Spermatophyta</taxon>
        <taxon>Magnoliopsida</taxon>
        <taxon>Liliopsida</taxon>
        <taxon>Poales</taxon>
        <taxon>Poaceae</taxon>
        <taxon>BOP clade</taxon>
        <taxon>Oryzoideae</taxon>
        <taxon>Oryzeae</taxon>
        <taxon>Oryzinae</taxon>
        <taxon>Oryza</taxon>
        <taxon>Oryza sativa</taxon>
    </lineage>
</organism>
<gene>
    <name evidence="2" type="ordered locus">Os01g0274300</name>
    <name evidence="2" type="ORF">OSNPB_010274300</name>
</gene>
<name>A0A0P0V136_ORYSJ</name>
<proteinExistence type="predicted"/>
<feature type="compositionally biased region" description="Basic residues" evidence="1">
    <location>
        <begin position="68"/>
        <end position="81"/>
    </location>
</feature>
<dbReference type="Proteomes" id="UP000059680">
    <property type="component" value="Chromosome 1"/>
</dbReference>
<feature type="non-terminal residue" evidence="2">
    <location>
        <position position="1"/>
    </location>
</feature>
<reference evidence="2 3" key="2">
    <citation type="journal article" date="2013" name="Plant Cell Physiol.">
        <title>Rice Annotation Project Database (RAP-DB): an integrative and interactive database for rice genomics.</title>
        <authorList>
            <person name="Sakai H."/>
            <person name="Lee S.S."/>
            <person name="Tanaka T."/>
            <person name="Numa H."/>
            <person name="Kim J."/>
            <person name="Kawahara Y."/>
            <person name="Wakimoto H."/>
            <person name="Yang C.C."/>
            <person name="Iwamoto M."/>
            <person name="Abe T."/>
            <person name="Yamada Y."/>
            <person name="Muto A."/>
            <person name="Inokuchi H."/>
            <person name="Ikemura T."/>
            <person name="Matsumoto T."/>
            <person name="Sasaki T."/>
            <person name="Itoh T."/>
        </authorList>
    </citation>
    <scope>NUCLEOTIDE SEQUENCE [LARGE SCALE GENOMIC DNA]</scope>
    <source>
        <strain evidence="3">cv. Nipponbare</strain>
    </source>
</reference>
<dbReference type="InParanoid" id="A0A0P0V136"/>
<feature type="region of interest" description="Disordered" evidence="1">
    <location>
        <begin position="44"/>
        <end position="81"/>
    </location>
</feature>
<evidence type="ECO:0000256" key="1">
    <source>
        <dbReference type="SAM" id="MobiDB-lite"/>
    </source>
</evidence>
<feature type="compositionally biased region" description="Pro residues" evidence="1">
    <location>
        <begin position="1"/>
        <end position="10"/>
    </location>
</feature>
<accession>A0A0P0V136</accession>
<protein>
    <submittedName>
        <fullName evidence="2">Os01g0274300 protein</fullName>
    </submittedName>
</protein>
<reference evidence="2 3" key="3">
    <citation type="journal article" date="2013" name="Rice">
        <title>Improvement of the Oryza sativa Nipponbare reference genome using next generation sequence and optical map data.</title>
        <authorList>
            <person name="Kawahara Y."/>
            <person name="de la Bastide M."/>
            <person name="Hamilton J.P."/>
            <person name="Kanamori H."/>
            <person name="McCombie W.R."/>
            <person name="Ouyang S."/>
            <person name="Schwartz D.C."/>
            <person name="Tanaka T."/>
            <person name="Wu J."/>
            <person name="Zhou S."/>
            <person name="Childs K.L."/>
            <person name="Davidson R.M."/>
            <person name="Lin H."/>
            <person name="Quesada-Ocampo L."/>
            <person name="Vaillancourt B."/>
            <person name="Sakai H."/>
            <person name="Lee S.S."/>
            <person name="Kim J."/>
            <person name="Numa H."/>
            <person name="Itoh T."/>
            <person name="Buell C.R."/>
            <person name="Matsumoto T."/>
        </authorList>
    </citation>
    <scope>NUCLEOTIDE SEQUENCE [LARGE SCALE GENOMIC DNA]</scope>
    <source>
        <strain evidence="3">cv. Nipponbare</strain>
    </source>
</reference>
<dbReference type="EMBL" id="AP014957">
    <property type="protein sequence ID" value="BAS71531.1"/>
    <property type="molecule type" value="Genomic_DNA"/>
</dbReference>
<feature type="region of interest" description="Disordered" evidence="1">
    <location>
        <begin position="1"/>
        <end position="22"/>
    </location>
</feature>
<dbReference type="AlphaFoldDB" id="A0A0P0V136"/>
<dbReference type="PaxDb" id="39947-A0A0P0V136"/>